<feature type="chain" id="PRO_5031524819" evidence="1">
    <location>
        <begin position="19"/>
        <end position="1477"/>
    </location>
</feature>
<keyword evidence="1" id="KW-0732">Signal</keyword>
<proteinExistence type="predicted"/>
<evidence type="ECO:0000313" key="3">
    <source>
        <dbReference type="EMBL" id="NME70049.1"/>
    </source>
</evidence>
<accession>A0A7X9XAX2</accession>
<organism evidence="3 4">
    <name type="scientific">Flammeovirga aprica JL-4</name>
    <dbReference type="NCBI Taxonomy" id="694437"/>
    <lineage>
        <taxon>Bacteria</taxon>
        <taxon>Pseudomonadati</taxon>
        <taxon>Bacteroidota</taxon>
        <taxon>Cytophagia</taxon>
        <taxon>Cytophagales</taxon>
        <taxon>Flammeovirgaceae</taxon>
        <taxon>Flammeovirga</taxon>
    </lineage>
</organism>
<dbReference type="SMART" id="SM00635">
    <property type="entry name" value="BID_2"/>
    <property type="match status" value="1"/>
</dbReference>
<dbReference type="InterPro" id="IPR008964">
    <property type="entry name" value="Invasin/intimin_cell_adhesion"/>
</dbReference>
<dbReference type="GO" id="GO:2001070">
    <property type="term" value="F:starch binding"/>
    <property type="evidence" value="ECO:0007669"/>
    <property type="project" value="InterPro"/>
</dbReference>
<dbReference type="InterPro" id="IPR013783">
    <property type="entry name" value="Ig-like_fold"/>
</dbReference>
<dbReference type="SUPFAM" id="SSF81296">
    <property type="entry name" value="E set domains"/>
    <property type="match status" value="1"/>
</dbReference>
<dbReference type="Proteomes" id="UP000576082">
    <property type="component" value="Unassembled WGS sequence"/>
</dbReference>
<reference evidence="3 4" key="1">
    <citation type="submission" date="2020-04" db="EMBL/GenBank/DDBJ databases">
        <title>Flammeovirga sp. SR4, a novel species isolated from seawater.</title>
        <authorList>
            <person name="Wang X."/>
        </authorList>
    </citation>
    <scope>NUCLEOTIDE SEQUENCE [LARGE SCALE GENOMIC DNA]</scope>
    <source>
        <strain evidence="3 4">ATCC 23126</strain>
    </source>
</reference>
<dbReference type="PROSITE" id="PS51166">
    <property type="entry name" value="CBM20"/>
    <property type="match status" value="2"/>
</dbReference>
<name>A0A7X9XAX2_9BACT</name>
<dbReference type="NCBIfam" id="TIGR04183">
    <property type="entry name" value="Por_Secre_tail"/>
    <property type="match status" value="1"/>
</dbReference>
<feature type="domain" description="CBM20" evidence="2">
    <location>
        <begin position="216"/>
        <end position="316"/>
    </location>
</feature>
<dbReference type="InterPro" id="IPR013784">
    <property type="entry name" value="Carb-bd-like_fold"/>
</dbReference>
<evidence type="ECO:0000313" key="4">
    <source>
        <dbReference type="Proteomes" id="UP000576082"/>
    </source>
</evidence>
<dbReference type="Gene3D" id="2.60.40.1080">
    <property type="match status" value="1"/>
</dbReference>
<dbReference type="InterPro" id="IPR003343">
    <property type="entry name" value="Big_2"/>
</dbReference>
<keyword evidence="4" id="KW-1185">Reference proteome</keyword>
<dbReference type="InterPro" id="IPR014756">
    <property type="entry name" value="Ig_E-set"/>
</dbReference>
<feature type="domain" description="CBM20" evidence="2">
    <location>
        <begin position="1189"/>
        <end position="1300"/>
    </location>
</feature>
<dbReference type="Pfam" id="PF16561">
    <property type="entry name" value="AMPK1_CBM"/>
    <property type="match status" value="1"/>
</dbReference>
<dbReference type="EMBL" id="JABANE010000054">
    <property type="protein sequence ID" value="NME70049.1"/>
    <property type="molecule type" value="Genomic_DNA"/>
</dbReference>
<evidence type="ECO:0000259" key="2">
    <source>
        <dbReference type="PROSITE" id="PS51166"/>
    </source>
</evidence>
<evidence type="ECO:0000256" key="1">
    <source>
        <dbReference type="SAM" id="SignalP"/>
    </source>
</evidence>
<dbReference type="SUPFAM" id="SSF49452">
    <property type="entry name" value="Starch-binding domain-like"/>
    <property type="match status" value="2"/>
</dbReference>
<dbReference type="InterPro" id="IPR032640">
    <property type="entry name" value="AMPK1_CBM"/>
</dbReference>
<sequence length="1477" mass="163896">MKYLITFLFLIGTLQSFATNVTFSVDMSNEDVVGKTVYIAGSFNSWSFTALSDDNADNIYELTLDVTEGDHEYKFLIDSWDNEENMSAKGCSNNSNRLLSVTGTDAVVLETEIFNQCGSPTYVGVTFKVDMSAETVTDGVYMTGLNGSWNHNEIQLFDENADQVYEVTQYLKMGSEHTYNYINGNWEDSRDGCDEGKNRRLKVYNEDIVLDALTFGACSDKVEVKFSVNMGDDQPADDAVYMTGLNGWNHNDIKLYDLDGDNIWETTVLLSKNTSYTYNFISGNWEDARENCPEGKNRSVEVGTSHMEVAVVNFGECDQDVVTVSTTFQVDMNAEELVDGKVFIVELNGKWEQQDWVEMTDENDDGIFTATVDLVEGTQNFRYNNGADWNDEGMQGTACGNDTNNNRSVEIVSDGSETPAQLLDVVAFNSCTAEAPTYNITFTVDLGNETADVPGILYRKAGEDTWNDEVALTQNTEETTVWEVTLSLTQGQNYEYLFTNGEDEESSRSDCSDGYLRTHKVSGKEELLKVTYGECDTPRENVAVTFQVDMNAEELVDGKVFIVELDGKWEQQDWVEMMDEDGDGIFTATVELLEGTQKFRYNNGSDWNDEDLSGGACAVDGDRNRSLTVVSDGTENPVQILDVLAFNSCTSEALVYNVTFSVDLADQTASSPGILHRIEGEDIWMDEVPLTQNAEEPSIWEITLSLTQGQTYSYLFTNGDDQESNRAECGDGYLRTLKVNGNEELLTVKYGECDTPPQNVGVTFQVDMNAEDLVDGKVFIVELNGKWEPKDWVEMTDEDNDGIFTATVNLLEGLQVYRYNNGTDWNDENLSGTACGIADSRNRSLKVVGDGSENPTQVVDVVAFNSCSAETPSHEITFSVNLGTLEADTPGLLFKATGEEAWNEKVLLVKNEAFDNVWEAKVALNQGVTYDYQFTNGEDAESGRADCEEGQIRTHKVTGAESLVTVKYGRCDAEPEEVAVTFQVDMNAEELVDGKVFIVELNGKWEPKDWIEMTDENNDGIFTATVTLLEGPQKFRYNNGADWNDEDLSDNPCAVDGDKNRSLNVVSDGTENPTQVLDVVAYNSCSSEPVVYASVTFSIDVSQMEGEEKPYILGSWDNIKTEMTSIGAGVYTQTIELLDKEAFTYLYYYGNTVEAFEGDCLNAEGQRSITVDGDSLLPILLFNSCEESTPVFETVEVTFKVNLANQRPPEEGVFIAGSWLSNNWTPENFDELTDEDNDGIWEVTITLNANFSYEYQFTMGRNWDNTENMEESGCEVAGTKNRGVTTGSEDLILEVVCFNECSICVIDVVNITVSGENITEKGGTSQMTATVMPLNADVKEVKWSISDTSIATIDENGLVTALKDGMVTITATTMQEGSTVSGTKEITITGHIINSLENDLERKISVFPNPSQGIFSIESDINLDEISIYDLRGQLIYRVQPSELGQQKIKVEQLQKGIYLLNISISENTVKKKVIIQ</sequence>
<dbReference type="SMART" id="SM01065">
    <property type="entry name" value="CBM_2"/>
    <property type="match status" value="5"/>
</dbReference>
<dbReference type="InterPro" id="IPR002044">
    <property type="entry name" value="CBM20"/>
</dbReference>
<feature type="signal peptide" evidence="1">
    <location>
        <begin position="1"/>
        <end position="18"/>
    </location>
</feature>
<dbReference type="InterPro" id="IPR026444">
    <property type="entry name" value="Secre_tail"/>
</dbReference>
<gene>
    <name evidence="3" type="ORF">HHU12_18895</name>
</gene>
<dbReference type="Pfam" id="PF18962">
    <property type="entry name" value="Por_Secre_tail"/>
    <property type="match status" value="1"/>
</dbReference>
<dbReference type="Pfam" id="PF02368">
    <property type="entry name" value="Big_2"/>
    <property type="match status" value="1"/>
</dbReference>
<dbReference type="RefSeq" id="WP_169658299.1">
    <property type="nucleotide sequence ID" value="NZ_JABANE010000054.1"/>
</dbReference>
<comment type="caution">
    <text evidence="3">The sequence shown here is derived from an EMBL/GenBank/DDBJ whole genome shotgun (WGS) entry which is preliminary data.</text>
</comment>
<dbReference type="SUPFAM" id="SSF49373">
    <property type="entry name" value="Invasin/intimin cell-adhesion fragments"/>
    <property type="match status" value="1"/>
</dbReference>
<protein>
    <submittedName>
        <fullName evidence="3">T9SS type A sorting domain-containing protein</fullName>
    </submittedName>
</protein>
<dbReference type="Gene3D" id="2.60.40.10">
    <property type="entry name" value="Immunoglobulins"/>
    <property type="match status" value="7"/>
</dbReference>